<evidence type="ECO:0000259" key="6">
    <source>
        <dbReference type="PROSITE" id="PS51462"/>
    </source>
</evidence>
<evidence type="ECO:0000256" key="3">
    <source>
        <dbReference type="ARBA" id="ARBA00022801"/>
    </source>
</evidence>
<dbReference type="InterPro" id="IPR000086">
    <property type="entry name" value="NUDIX_hydrolase_dom"/>
</dbReference>
<dbReference type="GO" id="GO:1901909">
    <property type="term" value="P:diadenosine hexaphosphate catabolic process"/>
    <property type="evidence" value="ECO:0007669"/>
    <property type="project" value="TreeGrafter"/>
</dbReference>
<dbReference type="GO" id="GO:0071543">
    <property type="term" value="P:diphosphoinositol polyphosphate metabolic process"/>
    <property type="evidence" value="ECO:0007669"/>
    <property type="project" value="TreeGrafter"/>
</dbReference>
<dbReference type="Pfam" id="PF00293">
    <property type="entry name" value="NUDIX"/>
    <property type="match status" value="1"/>
</dbReference>
<dbReference type="FunCoup" id="A0A2K1QNQ9">
    <property type="interactions" value="220"/>
</dbReference>
<dbReference type="InParanoid" id="A0A2K1QNQ9"/>
<organism evidence="7 8">
    <name type="scientific">Sphaceloma murrayae</name>
    <dbReference type="NCBI Taxonomy" id="2082308"/>
    <lineage>
        <taxon>Eukaryota</taxon>
        <taxon>Fungi</taxon>
        <taxon>Dikarya</taxon>
        <taxon>Ascomycota</taxon>
        <taxon>Pezizomycotina</taxon>
        <taxon>Dothideomycetes</taxon>
        <taxon>Dothideomycetidae</taxon>
        <taxon>Myriangiales</taxon>
        <taxon>Elsinoaceae</taxon>
        <taxon>Sphaceloma</taxon>
    </lineage>
</organism>
<keyword evidence="2" id="KW-0479">Metal-binding</keyword>
<dbReference type="GO" id="GO:0034432">
    <property type="term" value="F:bis(5'-adenosyl)-pentaphosphatase activity"/>
    <property type="evidence" value="ECO:0007669"/>
    <property type="project" value="TreeGrafter"/>
</dbReference>
<dbReference type="EMBL" id="NKHZ01000055">
    <property type="protein sequence ID" value="PNS16756.1"/>
    <property type="molecule type" value="Genomic_DNA"/>
</dbReference>
<dbReference type="PANTHER" id="PTHR12629">
    <property type="entry name" value="DIPHOSPHOINOSITOL POLYPHOSPHATE PHOSPHOHYDROLASE"/>
    <property type="match status" value="1"/>
</dbReference>
<dbReference type="Gene3D" id="3.90.79.10">
    <property type="entry name" value="Nucleoside Triphosphate Pyrophosphohydrolase"/>
    <property type="match status" value="1"/>
</dbReference>
<dbReference type="SUPFAM" id="SSF55811">
    <property type="entry name" value="Nudix"/>
    <property type="match status" value="1"/>
</dbReference>
<dbReference type="PROSITE" id="PS51462">
    <property type="entry name" value="NUDIX"/>
    <property type="match status" value="1"/>
</dbReference>
<keyword evidence="3" id="KW-0378">Hydrolase</keyword>
<feature type="domain" description="Nudix hydrolase" evidence="6">
    <location>
        <begin position="24"/>
        <end position="156"/>
    </location>
</feature>
<dbReference type="InterPro" id="IPR015797">
    <property type="entry name" value="NUDIX_hydrolase-like_dom_sf"/>
</dbReference>
<accession>A0A2K1QNQ9</accession>
<keyword evidence="8" id="KW-1185">Reference proteome</keyword>
<dbReference type="Proteomes" id="UP000243797">
    <property type="component" value="Unassembled WGS sequence"/>
</dbReference>
<evidence type="ECO:0000313" key="8">
    <source>
        <dbReference type="Proteomes" id="UP000243797"/>
    </source>
</evidence>
<gene>
    <name evidence="7" type="ORF">CAC42_4720</name>
</gene>
<sequence>MAKDAERSMEARVGRDNQRYGSQGERLVAGIVPIASDRKLVLLIQSTRHNGWVLPKGGWETDEPTQEEAAKREAWEEAGVIVKIQKDLGSITERRSPDQCSSEAPKATYRFYEATVEEEKAKWPEMHKRRRKWMTYKEAIGLLRDRPELLEALERSSLDKSR</sequence>
<dbReference type="STRING" id="2082308.A0A2K1QNQ9"/>
<dbReference type="GO" id="GO:0005634">
    <property type="term" value="C:nucleus"/>
    <property type="evidence" value="ECO:0007669"/>
    <property type="project" value="TreeGrafter"/>
</dbReference>
<proteinExistence type="predicted"/>
<dbReference type="CDD" id="cd04666">
    <property type="entry name" value="NUDIX_DIPP2_like_Nudt4"/>
    <property type="match status" value="1"/>
</dbReference>
<comment type="cofactor">
    <cofactor evidence="1">
        <name>Mg(2+)</name>
        <dbReference type="ChEBI" id="CHEBI:18420"/>
    </cofactor>
</comment>
<dbReference type="PANTHER" id="PTHR12629:SF0">
    <property type="entry name" value="DIPHOSPHOINOSITOL-POLYPHOSPHATE DIPHOSPHATASE"/>
    <property type="match status" value="1"/>
</dbReference>
<name>A0A2K1QNQ9_9PEZI</name>
<dbReference type="InterPro" id="IPR047198">
    <property type="entry name" value="DDP-like_NUDIX"/>
</dbReference>
<evidence type="ECO:0000256" key="2">
    <source>
        <dbReference type="ARBA" id="ARBA00022723"/>
    </source>
</evidence>
<feature type="compositionally biased region" description="Basic and acidic residues" evidence="5">
    <location>
        <begin position="1"/>
        <end position="18"/>
    </location>
</feature>
<evidence type="ECO:0000256" key="5">
    <source>
        <dbReference type="SAM" id="MobiDB-lite"/>
    </source>
</evidence>
<dbReference type="GO" id="GO:0008486">
    <property type="term" value="F:diphosphoinositol-polyphosphate diphosphatase activity"/>
    <property type="evidence" value="ECO:0007669"/>
    <property type="project" value="TreeGrafter"/>
</dbReference>
<dbReference type="GO" id="GO:0046872">
    <property type="term" value="F:metal ion binding"/>
    <property type="evidence" value="ECO:0007669"/>
    <property type="project" value="UniProtKB-KW"/>
</dbReference>
<dbReference type="GO" id="GO:0034431">
    <property type="term" value="F:bis(5'-adenosyl)-hexaphosphatase activity"/>
    <property type="evidence" value="ECO:0007669"/>
    <property type="project" value="TreeGrafter"/>
</dbReference>
<evidence type="ECO:0000256" key="4">
    <source>
        <dbReference type="ARBA" id="ARBA00022842"/>
    </source>
</evidence>
<protein>
    <recommendedName>
        <fullName evidence="6">Nudix hydrolase domain-containing protein</fullName>
    </recommendedName>
</protein>
<feature type="region of interest" description="Disordered" evidence="5">
    <location>
        <begin position="1"/>
        <end position="22"/>
    </location>
</feature>
<dbReference type="OrthoDB" id="2011998at2759"/>
<keyword evidence="4" id="KW-0460">Magnesium</keyword>
<comment type="caution">
    <text evidence="7">The sequence shown here is derived from an EMBL/GenBank/DDBJ whole genome shotgun (WGS) entry which is preliminary data.</text>
</comment>
<evidence type="ECO:0000313" key="7">
    <source>
        <dbReference type="EMBL" id="PNS16756.1"/>
    </source>
</evidence>
<dbReference type="GO" id="GO:1901911">
    <property type="term" value="P:adenosine 5'-(hexahydrogen pentaphosphate) catabolic process"/>
    <property type="evidence" value="ECO:0007669"/>
    <property type="project" value="TreeGrafter"/>
</dbReference>
<dbReference type="GO" id="GO:0005737">
    <property type="term" value="C:cytoplasm"/>
    <property type="evidence" value="ECO:0007669"/>
    <property type="project" value="TreeGrafter"/>
</dbReference>
<reference evidence="7 8" key="1">
    <citation type="submission" date="2017-06" db="EMBL/GenBank/DDBJ databases">
        <title>Draft genome sequence of a variant of Elsinoe murrayae.</title>
        <authorList>
            <person name="Cheng Q."/>
        </authorList>
    </citation>
    <scope>NUCLEOTIDE SEQUENCE [LARGE SCALE GENOMIC DNA]</scope>
    <source>
        <strain evidence="7 8">CQ-2017a</strain>
    </source>
</reference>
<dbReference type="GO" id="GO:1901907">
    <property type="term" value="P:diadenosine pentaphosphate catabolic process"/>
    <property type="evidence" value="ECO:0007669"/>
    <property type="project" value="TreeGrafter"/>
</dbReference>
<evidence type="ECO:0000256" key="1">
    <source>
        <dbReference type="ARBA" id="ARBA00001946"/>
    </source>
</evidence>
<dbReference type="AlphaFoldDB" id="A0A2K1QNQ9"/>
<dbReference type="GO" id="GO:0000298">
    <property type="term" value="F:endopolyphosphatase activity"/>
    <property type="evidence" value="ECO:0007669"/>
    <property type="project" value="TreeGrafter"/>
</dbReference>